<feature type="transmembrane region" description="Helical" evidence="6">
    <location>
        <begin position="504"/>
        <end position="528"/>
    </location>
</feature>
<dbReference type="EMBL" id="CP033905">
    <property type="protein sequence ID" value="AZR06729.1"/>
    <property type="molecule type" value="Genomic_DNA"/>
</dbReference>
<organism evidence="8 9">
    <name type="scientific">Trueperella pyogenes</name>
    <dbReference type="NCBI Taxonomy" id="1661"/>
    <lineage>
        <taxon>Bacteria</taxon>
        <taxon>Bacillati</taxon>
        <taxon>Actinomycetota</taxon>
        <taxon>Actinomycetes</taxon>
        <taxon>Actinomycetales</taxon>
        <taxon>Actinomycetaceae</taxon>
        <taxon>Trueperella</taxon>
    </lineage>
</organism>
<feature type="transmembrane region" description="Helical" evidence="6">
    <location>
        <begin position="456"/>
        <end position="479"/>
    </location>
</feature>
<evidence type="ECO:0000256" key="1">
    <source>
        <dbReference type="ARBA" id="ARBA00004651"/>
    </source>
</evidence>
<keyword evidence="5 6" id="KW-0472">Membrane</keyword>
<feature type="transmembrane region" description="Helical" evidence="6">
    <location>
        <begin position="73"/>
        <end position="92"/>
    </location>
</feature>
<dbReference type="PANTHER" id="PTHR42718">
    <property type="entry name" value="MAJOR FACILITATOR SUPERFAMILY MULTIDRUG TRANSPORTER MFSC"/>
    <property type="match status" value="1"/>
</dbReference>
<keyword evidence="3 6" id="KW-0812">Transmembrane</keyword>
<feature type="transmembrane region" description="Helical" evidence="6">
    <location>
        <begin position="360"/>
        <end position="378"/>
    </location>
</feature>
<name>A0A3S9QLC2_9ACTO</name>
<dbReference type="PANTHER" id="PTHR42718:SF9">
    <property type="entry name" value="MAJOR FACILITATOR SUPERFAMILY MULTIDRUG TRANSPORTER MFSC"/>
    <property type="match status" value="1"/>
</dbReference>
<feature type="transmembrane region" description="Helical" evidence="6">
    <location>
        <begin position="257"/>
        <end position="279"/>
    </location>
</feature>
<keyword evidence="2" id="KW-0813">Transport</keyword>
<protein>
    <submittedName>
        <fullName evidence="8">MFS transporter</fullName>
    </submittedName>
</protein>
<keyword evidence="4 6" id="KW-1133">Transmembrane helix</keyword>
<feature type="transmembrane region" description="Helical" evidence="6">
    <location>
        <begin position="104"/>
        <end position="126"/>
    </location>
</feature>
<evidence type="ECO:0000256" key="5">
    <source>
        <dbReference type="ARBA" id="ARBA00023136"/>
    </source>
</evidence>
<evidence type="ECO:0000313" key="8">
    <source>
        <dbReference type="EMBL" id="AZR06729.1"/>
    </source>
</evidence>
<dbReference type="AlphaFoldDB" id="A0A3S9QLC2"/>
<gene>
    <name evidence="8" type="ORF">EBQ10_05075</name>
</gene>
<sequence>MLSTTGGKTSRESLQNTRRGIAEPAKPGFVGNDKLLLGIVLSVVTYWLFAGTLGNLVTVVVDSIGTQHITESVVSLAAPLAGLFSGLFIVVAGGLADRIGRVKVTLIGIVFSIVGSALLVLAVGGLATPFMLVGRALQGVSTACIMPATMALLKAYWDGPARRRAVSMWSIGSWGGSGFAALFGGFLSQQLNWRWIFVASIAVAVLAFLLIVGTPESKADVVEQKKFDVVGLVVFMIALLALMVALIFGAQMPGGGWASPVTIGLYAVAIAGLIAFVVWEKKQENPFIDFSLFKNTTFTGATISNFMINATIGLLNVSQLVFLGSRPRTIEDCGSELCVQNFVDVNGDGVHDQHMSTWDAGLLTITYAVTIIGFIRVGEKLLQKYGPRKPMLWGSMVVILSGAFLTPTFVGLGTYKILAIVGYAMFGLGLAFYATPSTDAALSNLPAEKSGSGSGIYKMASSLGGAIGLALSLTIFNALKGGSAESVTYALQMTGVQDNTSLRFAGMVVMLFNIGLTLIAIISITMTVPKGGGSRDLGVTKPVDPTPHASVDEERQAVIAHLSRLSLPQLEEIERQVLIRRLDDLDRDALEAIVREHRK</sequence>
<evidence type="ECO:0000313" key="9">
    <source>
        <dbReference type="Proteomes" id="UP000275951"/>
    </source>
</evidence>
<dbReference type="Gene3D" id="1.20.1250.20">
    <property type="entry name" value="MFS general substrate transporter like domains"/>
    <property type="match status" value="1"/>
</dbReference>
<evidence type="ECO:0000256" key="3">
    <source>
        <dbReference type="ARBA" id="ARBA00022692"/>
    </source>
</evidence>
<reference evidence="8 9" key="1">
    <citation type="submission" date="2018-11" db="EMBL/GenBank/DDBJ databases">
        <title>Multidrug-resistant genes are associated with an 42-kb island TGI1 carrying a complex class 1 integron in a Trueperella pyogenes.</title>
        <authorList>
            <person name="Dong W."/>
        </authorList>
    </citation>
    <scope>NUCLEOTIDE SEQUENCE [LARGE SCALE GENOMIC DNA]</scope>
    <source>
        <strain evidence="8 9">TP4</strain>
    </source>
</reference>
<feature type="transmembrane region" description="Helical" evidence="6">
    <location>
        <begin position="227"/>
        <end position="251"/>
    </location>
</feature>
<feature type="transmembrane region" description="Helical" evidence="6">
    <location>
        <begin position="390"/>
        <end position="411"/>
    </location>
</feature>
<evidence type="ECO:0000256" key="2">
    <source>
        <dbReference type="ARBA" id="ARBA00022448"/>
    </source>
</evidence>
<dbReference type="InterPro" id="IPR036259">
    <property type="entry name" value="MFS_trans_sf"/>
</dbReference>
<accession>A0A3S9QLC2</accession>
<feature type="transmembrane region" description="Helical" evidence="6">
    <location>
        <begin position="300"/>
        <end position="322"/>
    </location>
</feature>
<dbReference type="Pfam" id="PF07690">
    <property type="entry name" value="MFS_1"/>
    <property type="match status" value="1"/>
</dbReference>
<evidence type="ECO:0000259" key="7">
    <source>
        <dbReference type="PROSITE" id="PS50850"/>
    </source>
</evidence>
<feature type="transmembrane region" description="Helical" evidence="6">
    <location>
        <begin position="193"/>
        <end position="215"/>
    </location>
</feature>
<feature type="domain" description="Major facilitator superfamily (MFS) profile" evidence="7">
    <location>
        <begin position="35"/>
        <end position="532"/>
    </location>
</feature>
<feature type="transmembrane region" description="Helical" evidence="6">
    <location>
        <begin position="132"/>
        <end position="153"/>
    </location>
</feature>
<dbReference type="Gene3D" id="1.20.1720.10">
    <property type="entry name" value="Multidrug resistance protein D"/>
    <property type="match status" value="1"/>
</dbReference>
<comment type="subcellular location">
    <subcellularLocation>
        <location evidence="1">Cell membrane</location>
        <topology evidence="1">Multi-pass membrane protein</topology>
    </subcellularLocation>
</comment>
<dbReference type="SUPFAM" id="SSF103473">
    <property type="entry name" value="MFS general substrate transporter"/>
    <property type="match status" value="1"/>
</dbReference>
<evidence type="ECO:0000256" key="6">
    <source>
        <dbReference type="SAM" id="Phobius"/>
    </source>
</evidence>
<dbReference type="InterPro" id="IPR011701">
    <property type="entry name" value="MFS"/>
</dbReference>
<feature type="transmembrane region" description="Helical" evidence="6">
    <location>
        <begin position="35"/>
        <end position="61"/>
    </location>
</feature>
<evidence type="ECO:0000256" key="4">
    <source>
        <dbReference type="ARBA" id="ARBA00022989"/>
    </source>
</evidence>
<feature type="transmembrane region" description="Helical" evidence="6">
    <location>
        <begin position="417"/>
        <end position="435"/>
    </location>
</feature>
<feature type="transmembrane region" description="Helical" evidence="6">
    <location>
        <begin position="165"/>
        <end position="187"/>
    </location>
</feature>
<dbReference type="PROSITE" id="PS50850">
    <property type="entry name" value="MFS"/>
    <property type="match status" value="1"/>
</dbReference>
<dbReference type="CDD" id="cd17321">
    <property type="entry name" value="MFS_MMR_MDR_like"/>
    <property type="match status" value="1"/>
</dbReference>
<dbReference type="InterPro" id="IPR020846">
    <property type="entry name" value="MFS_dom"/>
</dbReference>
<dbReference type="GO" id="GO:0005886">
    <property type="term" value="C:plasma membrane"/>
    <property type="evidence" value="ECO:0007669"/>
    <property type="project" value="UniProtKB-SubCell"/>
</dbReference>
<dbReference type="GO" id="GO:0022857">
    <property type="term" value="F:transmembrane transporter activity"/>
    <property type="evidence" value="ECO:0007669"/>
    <property type="project" value="InterPro"/>
</dbReference>
<proteinExistence type="predicted"/>
<dbReference type="Proteomes" id="UP000275951">
    <property type="component" value="Chromosome"/>
</dbReference>
<dbReference type="RefSeq" id="WP_114949324.1">
    <property type="nucleotide sequence ID" value="NZ_CP033905.1"/>
</dbReference>